<gene>
    <name evidence="1" type="ORF">SEVIR_5G098250v2</name>
</gene>
<dbReference type="OMA" id="LMISSCE"/>
<protein>
    <submittedName>
        <fullName evidence="1">Uncharacterized protein</fullName>
    </submittedName>
</protein>
<keyword evidence="2" id="KW-1185">Reference proteome</keyword>
<name>A0A4U6UEZ6_SETVI</name>
<evidence type="ECO:0000313" key="2">
    <source>
        <dbReference type="Proteomes" id="UP000298652"/>
    </source>
</evidence>
<dbReference type="AlphaFoldDB" id="A0A4U6UEZ6"/>
<dbReference type="Gene3D" id="2.40.10.10">
    <property type="entry name" value="Trypsin-like serine proteases"/>
    <property type="match status" value="1"/>
</dbReference>
<dbReference type="InterPro" id="IPR043504">
    <property type="entry name" value="Peptidase_S1_PA_chymotrypsin"/>
</dbReference>
<dbReference type="Proteomes" id="UP000298652">
    <property type="component" value="Chromosome 5"/>
</dbReference>
<accession>A0A4U6UEZ6</accession>
<dbReference type="EMBL" id="CM016556">
    <property type="protein sequence ID" value="TKW13395.1"/>
    <property type="molecule type" value="Genomic_DNA"/>
</dbReference>
<dbReference type="PANTHER" id="PTHR18868">
    <property type="entry name" value="OS07G0665300 PROTEIN-RELATED"/>
    <property type="match status" value="1"/>
</dbReference>
<dbReference type="Gramene" id="TKW13395">
    <property type="protein sequence ID" value="TKW13395"/>
    <property type="gene ID" value="SEVIR_5G098250v2"/>
</dbReference>
<dbReference type="Pfam" id="PF13365">
    <property type="entry name" value="Trypsin_2"/>
    <property type="match status" value="1"/>
</dbReference>
<organism evidence="1 2">
    <name type="scientific">Setaria viridis</name>
    <name type="common">Green bristlegrass</name>
    <name type="synonym">Setaria italica subsp. viridis</name>
    <dbReference type="NCBI Taxonomy" id="4556"/>
    <lineage>
        <taxon>Eukaryota</taxon>
        <taxon>Viridiplantae</taxon>
        <taxon>Streptophyta</taxon>
        <taxon>Embryophyta</taxon>
        <taxon>Tracheophyta</taxon>
        <taxon>Spermatophyta</taxon>
        <taxon>Magnoliopsida</taxon>
        <taxon>Liliopsida</taxon>
        <taxon>Poales</taxon>
        <taxon>Poaceae</taxon>
        <taxon>PACMAD clade</taxon>
        <taxon>Panicoideae</taxon>
        <taxon>Panicodae</taxon>
        <taxon>Paniceae</taxon>
        <taxon>Cenchrinae</taxon>
        <taxon>Setaria</taxon>
    </lineage>
</organism>
<dbReference type="InterPro" id="IPR009003">
    <property type="entry name" value="Peptidase_S1_PA"/>
</dbReference>
<sequence>MEGGMVLVNTFEENFGRSFDSSKGVWSKLSKTVAENLSRSVVSLSSYNEHEGKTRFFACSGVIIEWKGCSTILTSASLVRNRFDEKKIEENLKIDVLLPNKLRTEGTLEHYNLHYNVAIVSFKGFGDHSTANIHDRGAIRSSRVVAVGRCFESSMLMATGGICTSCLSRFDCDAIRYSTCI</sequence>
<dbReference type="SUPFAM" id="SSF50494">
    <property type="entry name" value="Trypsin-like serine proteases"/>
    <property type="match status" value="1"/>
</dbReference>
<evidence type="ECO:0000313" key="1">
    <source>
        <dbReference type="EMBL" id="TKW13395.1"/>
    </source>
</evidence>
<proteinExistence type="predicted"/>
<reference evidence="1" key="1">
    <citation type="submission" date="2019-03" db="EMBL/GenBank/DDBJ databases">
        <title>WGS assembly of Setaria viridis.</title>
        <authorList>
            <person name="Huang P."/>
            <person name="Jenkins J."/>
            <person name="Grimwood J."/>
            <person name="Barry K."/>
            <person name="Healey A."/>
            <person name="Mamidi S."/>
            <person name="Sreedasyam A."/>
            <person name="Shu S."/>
            <person name="Feldman M."/>
            <person name="Wu J."/>
            <person name="Yu Y."/>
            <person name="Chen C."/>
            <person name="Johnson J."/>
            <person name="Rokhsar D."/>
            <person name="Baxter I."/>
            <person name="Schmutz J."/>
            <person name="Brutnell T."/>
            <person name="Kellogg E."/>
        </authorList>
    </citation>
    <scope>NUCLEOTIDE SEQUENCE [LARGE SCALE GENOMIC DNA]</scope>
</reference>